<dbReference type="Gene3D" id="3.30.530.20">
    <property type="match status" value="1"/>
</dbReference>
<dbReference type="CDD" id="cd08896">
    <property type="entry name" value="SRPBCC_CalC_Aha1-like_3"/>
    <property type="match status" value="1"/>
</dbReference>
<accession>A0ABV7SSN0</accession>
<organism evidence="3 4">
    <name type="scientific">Sphingomonas hylomeconis</name>
    <dbReference type="NCBI Taxonomy" id="1395958"/>
    <lineage>
        <taxon>Bacteria</taxon>
        <taxon>Pseudomonadati</taxon>
        <taxon>Pseudomonadota</taxon>
        <taxon>Alphaproteobacteria</taxon>
        <taxon>Sphingomonadales</taxon>
        <taxon>Sphingomonadaceae</taxon>
        <taxon>Sphingomonas</taxon>
    </lineage>
</organism>
<dbReference type="InterPro" id="IPR013538">
    <property type="entry name" value="ASHA1/2-like_C"/>
</dbReference>
<dbReference type="EMBL" id="JBHRXP010000002">
    <property type="protein sequence ID" value="MFC3579969.1"/>
    <property type="molecule type" value="Genomic_DNA"/>
</dbReference>
<comment type="caution">
    <text evidence="3">The sequence shown here is derived from an EMBL/GenBank/DDBJ whole genome shotgun (WGS) entry which is preliminary data.</text>
</comment>
<dbReference type="InterPro" id="IPR023393">
    <property type="entry name" value="START-like_dom_sf"/>
</dbReference>
<keyword evidence="4" id="KW-1185">Reference proteome</keyword>
<feature type="domain" description="Activator of Hsp90 ATPase homologue 1/2-like C-terminal" evidence="2">
    <location>
        <begin position="14"/>
        <end position="146"/>
    </location>
</feature>
<evidence type="ECO:0000313" key="4">
    <source>
        <dbReference type="Proteomes" id="UP001595713"/>
    </source>
</evidence>
<evidence type="ECO:0000259" key="2">
    <source>
        <dbReference type="Pfam" id="PF08327"/>
    </source>
</evidence>
<dbReference type="Pfam" id="PF08327">
    <property type="entry name" value="AHSA1"/>
    <property type="match status" value="1"/>
</dbReference>
<proteinExistence type="inferred from homology"/>
<dbReference type="RefSeq" id="WP_261293151.1">
    <property type="nucleotide sequence ID" value="NZ_JANQBK010000003.1"/>
</dbReference>
<comment type="similarity">
    <text evidence="1">Belongs to the AHA1 family.</text>
</comment>
<sequence length="151" mass="17489">MTDTYELSITRLIDAPRAAVWAIATERMAEWWCPRPWTTEIIEQDWRPGGRSAMVMHGPDGERHDLEGVFLEVVHEKHFITTDAFAAGWIPRTPFMTGLWEFAEEDGKTRYTARARHWTPEARDQHEQMGFTDGWGKCAEQLAEIAEREAK</sequence>
<evidence type="ECO:0000313" key="3">
    <source>
        <dbReference type="EMBL" id="MFC3579969.1"/>
    </source>
</evidence>
<name>A0ABV7SSN0_9SPHN</name>
<evidence type="ECO:0000256" key="1">
    <source>
        <dbReference type="ARBA" id="ARBA00006817"/>
    </source>
</evidence>
<dbReference type="Proteomes" id="UP001595713">
    <property type="component" value="Unassembled WGS sequence"/>
</dbReference>
<protein>
    <submittedName>
        <fullName evidence="3">SRPBCC family protein</fullName>
    </submittedName>
</protein>
<gene>
    <name evidence="3" type="ORF">ACFONA_07295</name>
</gene>
<dbReference type="SUPFAM" id="SSF55961">
    <property type="entry name" value="Bet v1-like"/>
    <property type="match status" value="1"/>
</dbReference>
<reference evidence="4" key="1">
    <citation type="journal article" date="2019" name="Int. J. Syst. Evol. Microbiol.">
        <title>The Global Catalogue of Microorganisms (GCM) 10K type strain sequencing project: providing services to taxonomists for standard genome sequencing and annotation.</title>
        <authorList>
            <consortium name="The Broad Institute Genomics Platform"/>
            <consortium name="The Broad Institute Genome Sequencing Center for Infectious Disease"/>
            <person name="Wu L."/>
            <person name="Ma J."/>
        </authorList>
    </citation>
    <scope>NUCLEOTIDE SEQUENCE [LARGE SCALE GENOMIC DNA]</scope>
    <source>
        <strain evidence="4">KCTC 42739</strain>
    </source>
</reference>